<name>A0AAV9HJ74_9PEZI</name>
<comment type="caution">
    <text evidence="2">The sequence shown here is derived from an EMBL/GenBank/DDBJ whole genome shotgun (WGS) entry which is preliminary data.</text>
</comment>
<feature type="compositionally biased region" description="Low complexity" evidence="1">
    <location>
        <begin position="282"/>
        <end position="314"/>
    </location>
</feature>
<feature type="region of interest" description="Disordered" evidence="1">
    <location>
        <begin position="280"/>
        <end position="320"/>
    </location>
</feature>
<feature type="region of interest" description="Disordered" evidence="1">
    <location>
        <begin position="148"/>
        <end position="188"/>
    </location>
</feature>
<gene>
    <name evidence="2" type="ORF">QBC42DRAFT_289444</name>
</gene>
<reference evidence="2" key="2">
    <citation type="submission" date="2023-06" db="EMBL/GenBank/DDBJ databases">
        <authorList>
            <consortium name="Lawrence Berkeley National Laboratory"/>
            <person name="Mondo S.J."/>
            <person name="Hensen N."/>
            <person name="Bonometti L."/>
            <person name="Westerberg I."/>
            <person name="Brannstrom I.O."/>
            <person name="Guillou S."/>
            <person name="Cros-Aarteil S."/>
            <person name="Calhoun S."/>
            <person name="Haridas S."/>
            <person name="Kuo A."/>
            <person name="Pangilinan J."/>
            <person name="Riley R."/>
            <person name="Labutti K."/>
            <person name="Andreopoulos B."/>
            <person name="Lipzen A."/>
            <person name="Chen C."/>
            <person name="Yanf M."/>
            <person name="Daum C."/>
            <person name="Ng V."/>
            <person name="Clum A."/>
            <person name="Steindorff A."/>
            <person name="Ohm R."/>
            <person name="Martin F."/>
            <person name="Silar P."/>
            <person name="Natvig D."/>
            <person name="Lalanne C."/>
            <person name="Gautier V."/>
            <person name="Ament-Velasquez S.L."/>
            <person name="Kruys A."/>
            <person name="Hutchinson M.I."/>
            <person name="Powell A.J."/>
            <person name="Barry K."/>
            <person name="Miller A.N."/>
            <person name="Grigoriev I.V."/>
            <person name="Debuchy R."/>
            <person name="Gladieux P."/>
            <person name="Thoren M.H."/>
            <person name="Johannesson H."/>
        </authorList>
    </citation>
    <scope>NUCLEOTIDE SEQUENCE</scope>
    <source>
        <strain evidence="2">PSN324</strain>
    </source>
</reference>
<sequence>MAEKNKASTPEDSDLKGSPELHNQAKGKGHSRGDDDYWGVQAGNYTEKGYGQSGAPTTPTKFTNYNHPSANLKPGDGTSGPKDLHDLLVPVTTPTTSTSGTRARPCTPIKPENASPRSSFGAPPPFDIDLVRKAAAARNAMYEFLGTKQKPAASATSEAGSFFSGGSVAPRHDHDDNDDNNDDDDPVAAAAAALEQHEKDHKELLKKLAKVQTIREAEAAAHEQEILSLRLQLEEAGRQLKEYNEVKAANVDIIDGLKWRNRSLEEELAKVAEMKKQQQLLAAASASSSSSSSSSSTTTPAAAGSGSGSTATGANKNKKL</sequence>
<feature type="compositionally biased region" description="Polar residues" evidence="1">
    <location>
        <begin position="54"/>
        <end position="69"/>
    </location>
</feature>
<dbReference type="AlphaFoldDB" id="A0AAV9HJ74"/>
<keyword evidence="3" id="KW-1185">Reference proteome</keyword>
<protein>
    <submittedName>
        <fullName evidence="2">Uncharacterized protein</fullName>
    </submittedName>
</protein>
<feature type="region of interest" description="Disordered" evidence="1">
    <location>
        <begin position="1"/>
        <end position="125"/>
    </location>
</feature>
<evidence type="ECO:0000313" key="2">
    <source>
        <dbReference type="EMBL" id="KAK4459517.1"/>
    </source>
</evidence>
<dbReference type="Proteomes" id="UP001321749">
    <property type="component" value="Unassembled WGS sequence"/>
</dbReference>
<evidence type="ECO:0000313" key="3">
    <source>
        <dbReference type="Proteomes" id="UP001321749"/>
    </source>
</evidence>
<feature type="compositionally biased region" description="Low complexity" evidence="1">
    <location>
        <begin position="87"/>
        <end position="99"/>
    </location>
</feature>
<evidence type="ECO:0000256" key="1">
    <source>
        <dbReference type="SAM" id="MobiDB-lite"/>
    </source>
</evidence>
<accession>A0AAV9HJ74</accession>
<reference evidence="2" key="1">
    <citation type="journal article" date="2023" name="Mol. Phylogenet. Evol.">
        <title>Genome-scale phylogeny and comparative genomics of the fungal order Sordariales.</title>
        <authorList>
            <person name="Hensen N."/>
            <person name="Bonometti L."/>
            <person name="Westerberg I."/>
            <person name="Brannstrom I.O."/>
            <person name="Guillou S."/>
            <person name="Cros-Aarteil S."/>
            <person name="Calhoun S."/>
            <person name="Haridas S."/>
            <person name="Kuo A."/>
            <person name="Mondo S."/>
            <person name="Pangilinan J."/>
            <person name="Riley R."/>
            <person name="LaButti K."/>
            <person name="Andreopoulos B."/>
            <person name="Lipzen A."/>
            <person name="Chen C."/>
            <person name="Yan M."/>
            <person name="Daum C."/>
            <person name="Ng V."/>
            <person name="Clum A."/>
            <person name="Steindorff A."/>
            <person name="Ohm R.A."/>
            <person name="Martin F."/>
            <person name="Silar P."/>
            <person name="Natvig D.O."/>
            <person name="Lalanne C."/>
            <person name="Gautier V."/>
            <person name="Ament-Velasquez S.L."/>
            <person name="Kruys A."/>
            <person name="Hutchinson M.I."/>
            <person name="Powell A.J."/>
            <person name="Barry K."/>
            <person name="Miller A.N."/>
            <person name="Grigoriev I.V."/>
            <person name="Debuchy R."/>
            <person name="Gladieux P."/>
            <person name="Hiltunen Thoren M."/>
            <person name="Johannesson H."/>
        </authorList>
    </citation>
    <scope>NUCLEOTIDE SEQUENCE</scope>
    <source>
        <strain evidence="2">PSN324</strain>
    </source>
</reference>
<dbReference type="EMBL" id="MU865034">
    <property type="protein sequence ID" value="KAK4459517.1"/>
    <property type="molecule type" value="Genomic_DNA"/>
</dbReference>
<proteinExistence type="predicted"/>
<feature type="compositionally biased region" description="Acidic residues" evidence="1">
    <location>
        <begin position="176"/>
        <end position="186"/>
    </location>
</feature>
<organism evidence="2 3">
    <name type="scientific">Cladorrhinum samala</name>
    <dbReference type="NCBI Taxonomy" id="585594"/>
    <lineage>
        <taxon>Eukaryota</taxon>
        <taxon>Fungi</taxon>
        <taxon>Dikarya</taxon>
        <taxon>Ascomycota</taxon>
        <taxon>Pezizomycotina</taxon>
        <taxon>Sordariomycetes</taxon>
        <taxon>Sordariomycetidae</taxon>
        <taxon>Sordariales</taxon>
        <taxon>Podosporaceae</taxon>
        <taxon>Cladorrhinum</taxon>
    </lineage>
</organism>